<dbReference type="GO" id="GO:0016747">
    <property type="term" value="F:acyltransferase activity, transferring groups other than amino-acyl groups"/>
    <property type="evidence" value="ECO:0007669"/>
    <property type="project" value="InterPro"/>
</dbReference>
<evidence type="ECO:0000259" key="3">
    <source>
        <dbReference type="PROSITE" id="PS51186"/>
    </source>
</evidence>
<dbReference type="AlphaFoldDB" id="A0A1C4YQA1"/>
<reference evidence="5" key="1">
    <citation type="submission" date="2016-06" db="EMBL/GenBank/DDBJ databases">
        <authorList>
            <person name="Varghese N."/>
            <person name="Submissions Spin"/>
        </authorList>
    </citation>
    <scope>NUCLEOTIDE SEQUENCE [LARGE SCALE GENOMIC DNA]</scope>
    <source>
        <strain evidence="5">DSM 43168</strain>
    </source>
</reference>
<dbReference type="CDD" id="cd00093">
    <property type="entry name" value="HTH_XRE"/>
    <property type="match status" value="1"/>
</dbReference>
<dbReference type="PROSITE" id="PS51186">
    <property type="entry name" value="GNAT"/>
    <property type="match status" value="1"/>
</dbReference>
<proteinExistence type="predicted"/>
<dbReference type="GO" id="GO:0003677">
    <property type="term" value="F:DNA binding"/>
    <property type="evidence" value="ECO:0007669"/>
    <property type="project" value="InterPro"/>
</dbReference>
<evidence type="ECO:0000259" key="2">
    <source>
        <dbReference type="PROSITE" id="PS50943"/>
    </source>
</evidence>
<feature type="compositionally biased region" description="Basic and acidic residues" evidence="1">
    <location>
        <begin position="121"/>
        <end position="132"/>
    </location>
</feature>
<dbReference type="PROSITE" id="PS50943">
    <property type="entry name" value="HTH_CROC1"/>
    <property type="match status" value="1"/>
</dbReference>
<organism evidence="4 5">
    <name type="scientific">Micromonospora carbonacea</name>
    <dbReference type="NCBI Taxonomy" id="47853"/>
    <lineage>
        <taxon>Bacteria</taxon>
        <taxon>Bacillati</taxon>
        <taxon>Actinomycetota</taxon>
        <taxon>Actinomycetes</taxon>
        <taxon>Micromonosporales</taxon>
        <taxon>Micromonosporaceae</taxon>
        <taxon>Micromonospora</taxon>
    </lineage>
</organism>
<feature type="domain" description="N-acetyltransferase" evidence="3">
    <location>
        <begin position="186"/>
        <end position="333"/>
    </location>
</feature>
<evidence type="ECO:0000256" key="1">
    <source>
        <dbReference type="SAM" id="MobiDB-lite"/>
    </source>
</evidence>
<dbReference type="SUPFAM" id="SSF55729">
    <property type="entry name" value="Acyl-CoA N-acyltransferases (Nat)"/>
    <property type="match status" value="1"/>
</dbReference>
<dbReference type="InterPro" id="IPR016181">
    <property type="entry name" value="Acyl_CoA_acyltransferase"/>
</dbReference>
<dbReference type="Pfam" id="PF00583">
    <property type="entry name" value="Acetyltransf_1"/>
    <property type="match status" value="1"/>
</dbReference>
<sequence length="343" mass="37742">MTGRDRRQHRGMAETADRVDLGGSLRALRRRADLSQRELADLAGVPQATLARIESGRSGDVRFRTMERLVRAAGGRVAIGTPRVQASDHTSDHTSDGTGAQASDHAGDGTGAQAGAQAGDHTGDLTGDDRVPEVVPVPRVPHDGLRDEAGRRYPAHLDAWAVHGPRDWPGAWWAGWWKLPPQHWPRRLPAATYELSRERRDHRRWGTRIRREVVVRRVTDDGLPDTCWRFVAELPDGRLLGELRAHERNPRLLYGDLIDAGEREVVLDGVLVAGPCRLLGIGRRLVEALTMEMERAGIRVAHAVADHGGVDLLLACGYRIEGRGHYAMRLDRASQPCTGPATA</sequence>
<feature type="region of interest" description="Disordered" evidence="1">
    <location>
        <begin position="80"/>
        <end position="148"/>
    </location>
</feature>
<dbReference type="InterPro" id="IPR000182">
    <property type="entry name" value="GNAT_dom"/>
</dbReference>
<keyword evidence="5" id="KW-1185">Reference proteome</keyword>
<dbReference type="SUPFAM" id="SSF47413">
    <property type="entry name" value="lambda repressor-like DNA-binding domains"/>
    <property type="match status" value="1"/>
</dbReference>
<protein>
    <submittedName>
        <fullName evidence="4">Helix-turn-helix domain-containing protein</fullName>
    </submittedName>
</protein>
<dbReference type="Proteomes" id="UP000183585">
    <property type="component" value="Unassembled WGS sequence"/>
</dbReference>
<feature type="domain" description="HTH cro/C1-type" evidence="2">
    <location>
        <begin position="25"/>
        <end position="72"/>
    </location>
</feature>
<feature type="compositionally biased region" description="Low complexity" evidence="1">
    <location>
        <begin position="111"/>
        <end position="120"/>
    </location>
</feature>
<accession>A0A1C4YQA1</accession>
<gene>
    <name evidence="4" type="ORF">GA0070563_106336</name>
</gene>
<name>A0A1C4YQA1_9ACTN</name>
<dbReference type="Gene3D" id="3.40.630.30">
    <property type="match status" value="1"/>
</dbReference>
<dbReference type="EMBL" id="FMCT01000006">
    <property type="protein sequence ID" value="SCF22840.1"/>
    <property type="molecule type" value="Genomic_DNA"/>
</dbReference>
<evidence type="ECO:0000313" key="4">
    <source>
        <dbReference type="EMBL" id="SCF22840.1"/>
    </source>
</evidence>
<evidence type="ECO:0000313" key="5">
    <source>
        <dbReference type="Proteomes" id="UP000183585"/>
    </source>
</evidence>
<dbReference type="Pfam" id="PF13560">
    <property type="entry name" value="HTH_31"/>
    <property type="match status" value="1"/>
</dbReference>
<dbReference type="SMART" id="SM00530">
    <property type="entry name" value="HTH_XRE"/>
    <property type="match status" value="1"/>
</dbReference>
<dbReference type="InterPro" id="IPR001387">
    <property type="entry name" value="Cro/C1-type_HTH"/>
</dbReference>
<dbReference type="Gene3D" id="1.10.260.40">
    <property type="entry name" value="lambda repressor-like DNA-binding domains"/>
    <property type="match status" value="1"/>
</dbReference>
<dbReference type="InterPro" id="IPR010982">
    <property type="entry name" value="Lambda_DNA-bd_dom_sf"/>
</dbReference>